<dbReference type="Pfam" id="PF04263">
    <property type="entry name" value="TPK_catalytic"/>
    <property type="match status" value="1"/>
</dbReference>
<dbReference type="SUPFAM" id="SSF63862">
    <property type="entry name" value="Thiamin pyrophosphokinase, substrate-binding domain"/>
    <property type="match status" value="1"/>
</dbReference>
<dbReference type="InterPro" id="IPR036759">
    <property type="entry name" value="TPK_catalytic_sf"/>
</dbReference>
<dbReference type="InterPro" id="IPR007371">
    <property type="entry name" value="TPK_catalytic"/>
</dbReference>
<dbReference type="InterPro" id="IPR053149">
    <property type="entry name" value="TPK"/>
</dbReference>
<dbReference type="GO" id="GO:0004788">
    <property type="term" value="F:thiamine diphosphokinase activity"/>
    <property type="evidence" value="ECO:0007669"/>
    <property type="project" value="UniProtKB-EC"/>
</dbReference>
<feature type="domain" description="Thiamin pyrophosphokinase thiamin-binding" evidence="6">
    <location>
        <begin position="145"/>
        <end position="213"/>
    </location>
</feature>
<proteinExistence type="predicted"/>
<keyword evidence="3" id="KW-0418">Kinase</keyword>
<gene>
    <name evidence="7" type="ORF">FLB61_02115</name>
</gene>
<dbReference type="EMBL" id="VIRV01000001">
    <property type="protein sequence ID" value="MBY0757907.1"/>
    <property type="molecule type" value="Genomic_DNA"/>
</dbReference>
<dbReference type="InterPro" id="IPR036371">
    <property type="entry name" value="TPK_B1-bd_sf"/>
</dbReference>
<comment type="caution">
    <text evidence="7">The sequence shown here is derived from an EMBL/GenBank/DDBJ whole genome shotgun (WGS) entry which is preliminary data.</text>
</comment>
<dbReference type="Pfam" id="PF04265">
    <property type="entry name" value="TPK_B1_binding"/>
    <property type="match status" value="1"/>
</dbReference>
<evidence type="ECO:0000256" key="1">
    <source>
        <dbReference type="ARBA" id="ARBA00022679"/>
    </source>
</evidence>
<keyword evidence="2" id="KW-0547">Nucleotide-binding</keyword>
<evidence type="ECO:0000256" key="2">
    <source>
        <dbReference type="ARBA" id="ARBA00022741"/>
    </source>
</evidence>
<dbReference type="RefSeq" id="WP_087201882.1">
    <property type="nucleotide sequence ID" value="NZ_CP173660.1"/>
</dbReference>
<evidence type="ECO:0000313" key="8">
    <source>
        <dbReference type="Proteomes" id="UP000779049"/>
    </source>
</evidence>
<evidence type="ECO:0000259" key="6">
    <source>
        <dbReference type="SMART" id="SM00983"/>
    </source>
</evidence>
<protein>
    <recommendedName>
        <fullName evidence="5">Thiamine diphosphokinase</fullName>
        <ecNumber evidence="5">2.7.6.2</ecNumber>
    </recommendedName>
</protein>
<evidence type="ECO:0000256" key="3">
    <source>
        <dbReference type="ARBA" id="ARBA00022777"/>
    </source>
</evidence>
<dbReference type="PANTHER" id="PTHR41299:SF1">
    <property type="entry name" value="THIAMINE PYROPHOSPHOKINASE"/>
    <property type="match status" value="1"/>
</dbReference>
<organism evidence="7 8">
    <name type="scientific">Sellimonas caecigallum</name>
    <dbReference type="NCBI Taxonomy" id="2592333"/>
    <lineage>
        <taxon>Bacteria</taxon>
        <taxon>Bacillati</taxon>
        <taxon>Bacillota</taxon>
        <taxon>Clostridia</taxon>
        <taxon>Lachnospirales</taxon>
        <taxon>Lachnospiraceae</taxon>
        <taxon>Sellimonas</taxon>
    </lineage>
</organism>
<dbReference type="InterPro" id="IPR007373">
    <property type="entry name" value="Thiamin_PyroPKinase_B1-bd"/>
</dbReference>
<dbReference type="PANTHER" id="PTHR41299">
    <property type="entry name" value="THIAMINE PYROPHOSPHOKINASE"/>
    <property type="match status" value="1"/>
</dbReference>
<dbReference type="Gene3D" id="3.40.50.10240">
    <property type="entry name" value="Thiamin pyrophosphokinase, catalytic domain"/>
    <property type="match status" value="1"/>
</dbReference>
<dbReference type="SUPFAM" id="SSF63999">
    <property type="entry name" value="Thiamin pyrophosphokinase, catalytic domain"/>
    <property type="match status" value="1"/>
</dbReference>
<dbReference type="NCBIfam" id="TIGR01378">
    <property type="entry name" value="thi_PPkinase"/>
    <property type="match status" value="1"/>
</dbReference>
<keyword evidence="8" id="KW-1185">Reference proteome</keyword>
<evidence type="ECO:0000256" key="4">
    <source>
        <dbReference type="ARBA" id="ARBA00022840"/>
    </source>
</evidence>
<evidence type="ECO:0000313" key="7">
    <source>
        <dbReference type="EMBL" id="MBY0757907.1"/>
    </source>
</evidence>
<reference evidence="7 8" key="1">
    <citation type="journal article" date="2020" name="New Microbes New Infect">
        <title>Sellimonas caecigallum sp. nov., description and genome sequence of a new member of the Sellimonas genus isolated from the cecum of feral chicken.</title>
        <authorList>
            <person name="Wongkuna S."/>
            <person name="Ghimire S."/>
            <person name="Antony L."/>
            <person name="Chankhamhaengdecha S."/>
            <person name="Janvilisri T."/>
            <person name="Scaria J."/>
        </authorList>
    </citation>
    <scope>NUCLEOTIDE SEQUENCE [LARGE SCALE GENOMIC DNA]</scope>
    <source>
        <strain evidence="7 8">SW451</strain>
    </source>
</reference>
<dbReference type="EC" id="2.7.6.2" evidence="5"/>
<keyword evidence="1 7" id="KW-0808">Transferase</keyword>
<dbReference type="Proteomes" id="UP000779049">
    <property type="component" value="Unassembled WGS sequence"/>
</dbReference>
<name>A0ABS7L517_9FIRM</name>
<evidence type="ECO:0000256" key="5">
    <source>
        <dbReference type="NCBIfam" id="TIGR01378"/>
    </source>
</evidence>
<dbReference type="CDD" id="cd07995">
    <property type="entry name" value="TPK"/>
    <property type="match status" value="1"/>
</dbReference>
<accession>A0ABS7L517</accession>
<dbReference type="InterPro" id="IPR006282">
    <property type="entry name" value="Thi_PPkinase"/>
</dbReference>
<keyword evidence="4" id="KW-0067">ATP-binding</keyword>
<sequence>MSRITIIITGGDVNDAFVLSVLNAYPQKRIIGVDKGLEVLYRNKVLPDYIVGDFDSIKEEVIRYYRDETDVPIREFNPVKDASDTEIAIRLAITLGCDKMILLGATGNRLDHVWATVQSLEIASSANVEAEILDRHNRIRLFDGGQEIHLKKAEAFGKYFSVFPWNGDVERLTIKGAKYPLENHYLKPCDSLCVSNEIQDEEAVISFAFGKILLMETRDECGEQETVRSAHAL</sequence>
<dbReference type="SMART" id="SM00983">
    <property type="entry name" value="TPK_B1_binding"/>
    <property type="match status" value="1"/>
</dbReference>